<keyword evidence="5" id="KW-1185">Reference proteome</keyword>
<protein>
    <recommendedName>
        <fullName evidence="3">Triosephosphate isomerase</fullName>
        <ecNumber evidence="3">5.3.1.1</ecNumber>
    </recommendedName>
</protein>
<dbReference type="Proteomes" id="UP000199315">
    <property type="component" value="Unassembled WGS sequence"/>
</dbReference>
<reference evidence="4 5" key="1">
    <citation type="submission" date="2016-09" db="EMBL/GenBank/DDBJ databases">
        <authorList>
            <person name="Capua I."/>
            <person name="De Benedictis P."/>
            <person name="Joannis T."/>
            <person name="Lombin L.H."/>
            <person name="Cattoli G."/>
        </authorList>
    </citation>
    <scope>NUCLEOTIDE SEQUENCE [LARGE SCALE GENOMIC DNA]</scope>
    <source>
        <strain evidence="4 5">GluBS11</strain>
    </source>
</reference>
<dbReference type="CDD" id="cd00311">
    <property type="entry name" value="TIM"/>
    <property type="match status" value="1"/>
</dbReference>
<keyword evidence="3" id="KW-0324">Glycolysis</keyword>
<gene>
    <name evidence="4" type="ORF">SAMN05421730_102914</name>
</gene>
<dbReference type="GO" id="GO:0005829">
    <property type="term" value="C:cytosol"/>
    <property type="evidence" value="ECO:0007669"/>
    <property type="project" value="TreeGrafter"/>
</dbReference>
<dbReference type="EC" id="5.3.1.1" evidence="3"/>
<dbReference type="Pfam" id="PF00121">
    <property type="entry name" value="TIM"/>
    <property type="match status" value="1"/>
</dbReference>
<dbReference type="UniPathway" id="UPA00109">
    <property type="reaction ID" value="UER00189"/>
</dbReference>
<keyword evidence="3" id="KW-0312">Gluconeogenesis</keyword>
<evidence type="ECO:0000256" key="2">
    <source>
        <dbReference type="ARBA" id="ARBA00023235"/>
    </source>
</evidence>
<dbReference type="GO" id="GO:0019563">
    <property type="term" value="P:glycerol catabolic process"/>
    <property type="evidence" value="ECO:0007669"/>
    <property type="project" value="TreeGrafter"/>
</dbReference>
<evidence type="ECO:0000256" key="1">
    <source>
        <dbReference type="ARBA" id="ARBA00007422"/>
    </source>
</evidence>
<dbReference type="OrthoDB" id="9809429at2"/>
<dbReference type="SUPFAM" id="SSF51351">
    <property type="entry name" value="Triosephosphate isomerase (TIM)"/>
    <property type="match status" value="1"/>
</dbReference>
<dbReference type="GO" id="GO:0006094">
    <property type="term" value="P:gluconeogenesis"/>
    <property type="evidence" value="ECO:0007669"/>
    <property type="project" value="UniProtKB-UniPathway"/>
</dbReference>
<name>A0A1D3TX75_9FIRM</name>
<dbReference type="PANTHER" id="PTHR21139:SF42">
    <property type="entry name" value="TRIOSEPHOSPHATE ISOMERASE"/>
    <property type="match status" value="1"/>
</dbReference>
<dbReference type="InterPro" id="IPR013785">
    <property type="entry name" value="Aldolase_TIM"/>
</dbReference>
<dbReference type="BRENDA" id="5.3.1.1">
    <property type="organism ID" value="15776"/>
</dbReference>
<dbReference type="GO" id="GO:0006096">
    <property type="term" value="P:glycolytic process"/>
    <property type="evidence" value="ECO:0007669"/>
    <property type="project" value="UniProtKB-UniPathway"/>
</dbReference>
<keyword evidence="2 3" id="KW-0413">Isomerase</keyword>
<accession>A0A1D3TX75</accession>
<sequence length="262" mass="29696">MKQLNKLYLGTNTKMYKTISETTGFIERLQELTKDISREKLQLFVLPSYTALESVGKISDPELIAFGSQNISWDDQGQFTGEVSPIMIKETGASIAMIGHSERRHIFRENDLEENLKIRCSLRHGFTTLLCIGETEEEKEKNISDEVLKEQLKIGLYKVAKEQAHGLWIAYEPVWAIGVNGKPASKQYASEKHKVIKQTLNEIFGEELGEKIPVLYGGSVNNENAEELISMEGIDGLFIGRSAWDADNFNKIIRKVMKIRNI</sequence>
<dbReference type="Gene3D" id="3.20.20.70">
    <property type="entry name" value="Aldolase class I"/>
    <property type="match status" value="1"/>
</dbReference>
<dbReference type="PROSITE" id="PS00171">
    <property type="entry name" value="TIM_1"/>
    <property type="match status" value="1"/>
</dbReference>
<comment type="subunit">
    <text evidence="3">Homodimer.</text>
</comment>
<dbReference type="GO" id="GO:0046166">
    <property type="term" value="P:glyceraldehyde-3-phosphate biosynthetic process"/>
    <property type="evidence" value="ECO:0007669"/>
    <property type="project" value="TreeGrafter"/>
</dbReference>
<comment type="pathway">
    <text evidence="3">Carbohydrate degradation; glycolysis; D-glyceraldehyde 3-phosphate from glycerone phosphate: step 1/1.</text>
</comment>
<evidence type="ECO:0000313" key="5">
    <source>
        <dbReference type="Proteomes" id="UP000199315"/>
    </source>
</evidence>
<comment type="catalytic activity">
    <reaction evidence="3">
        <text>D-glyceraldehyde 3-phosphate = dihydroxyacetone phosphate</text>
        <dbReference type="Rhea" id="RHEA:18585"/>
        <dbReference type="ChEBI" id="CHEBI:57642"/>
        <dbReference type="ChEBI" id="CHEBI:59776"/>
        <dbReference type="EC" id="5.3.1.1"/>
    </reaction>
</comment>
<dbReference type="EMBL" id="FMKA01000029">
    <property type="protein sequence ID" value="SCP98932.1"/>
    <property type="molecule type" value="Genomic_DNA"/>
</dbReference>
<comment type="subcellular location">
    <subcellularLocation>
        <location evidence="3">Cytoplasm</location>
    </subcellularLocation>
</comment>
<dbReference type="AlphaFoldDB" id="A0A1D3TX75"/>
<proteinExistence type="inferred from homology"/>
<dbReference type="PROSITE" id="PS51440">
    <property type="entry name" value="TIM_2"/>
    <property type="match status" value="1"/>
</dbReference>
<dbReference type="GO" id="GO:0004807">
    <property type="term" value="F:triose-phosphate isomerase activity"/>
    <property type="evidence" value="ECO:0007669"/>
    <property type="project" value="UniProtKB-EC"/>
</dbReference>
<comment type="similarity">
    <text evidence="1 3">Belongs to the triosephosphate isomerase family.</text>
</comment>
<evidence type="ECO:0000256" key="3">
    <source>
        <dbReference type="RuleBase" id="RU363013"/>
    </source>
</evidence>
<dbReference type="UniPathway" id="UPA00138"/>
<dbReference type="PANTHER" id="PTHR21139">
    <property type="entry name" value="TRIOSEPHOSPHATE ISOMERASE"/>
    <property type="match status" value="1"/>
</dbReference>
<dbReference type="STRING" id="1619234.SAMN05421730_102914"/>
<dbReference type="InterPro" id="IPR000652">
    <property type="entry name" value="Triosephosphate_isomerase"/>
</dbReference>
<dbReference type="RefSeq" id="WP_091236155.1">
    <property type="nucleotide sequence ID" value="NZ_FMKA01000029.1"/>
</dbReference>
<evidence type="ECO:0000313" key="4">
    <source>
        <dbReference type="EMBL" id="SCP98932.1"/>
    </source>
</evidence>
<dbReference type="InterPro" id="IPR035990">
    <property type="entry name" value="TIM_sf"/>
</dbReference>
<organism evidence="4 5">
    <name type="scientific">Anaerobium acetethylicum</name>
    <dbReference type="NCBI Taxonomy" id="1619234"/>
    <lineage>
        <taxon>Bacteria</taxon>
        <taxon>Bacillati</taxon>
        <taxon>Bacillota</taxon>
        <taxon>Clostridia</taxon>
        <taxon>Lachnospirales</taxon>
        <taxon>Lachnospiraceae</taxon>
        <taxon>Anaerobium</taxon>
    </lineage>
</organism>
<keyword evidence="3" id="KW-0963">Cytoplasm</keyword>
<dbReference type="InterPro" id="IPR020861">
    <property type="entry name" value="Triosephosphate_isomerase_AS"/>
</dbReference>
<comment type="pathway">
    <text evidence="3">Carbohydrate biosynthesis; gluconeogenesis.</text>
</comment>